<feature type="compositionally biased region" description="Basic and acidic residues" evidence="1">
    <location>
        <begin position="125"/>
        <end position="139"/>
    </location>
</feature>
<dbReference type="PaxDb" id="4113-PGSC0003DMT400042415"/>
<sequence length="203" mass="22614">MEQGKSLSVGVSQINSINDNRTYDSDDEMWAENRSKHLHDPLVMKDKSVVKPKNKDEVEALDLPDIQDAHTPGPSTTAVDAKKVQTKDSSGFEDFSTSPHGHLFRRSSRVSGTSSPPPPKKRKKIDTSKTKLSEPKSSDQLRPAINQSFSMLDEAPAPAANVSFVHVSSQGQKDKSVYPDIEELKQHMKDYVSNDINFFQVYV</sequence>
<evidence type="ECO:0000313" key="3">
    <source>
        <dbReference type="Proteomes" id="UP000011115"/>
    </source>
</evidence>
<dbReference type="AlphaFoldDB" id="M1BCZ8"/>
<dbReference type="PANTHER" id="PTHR48302">
    <property type="entry name" value="ULP1 PROTEASE FAMILY, C-TERMINAL CATALYTIC DOMAIN CONTAINING PROTEIN"/>
    <property type="match status" value="1"/>
</dbReference>
<evidence type="ECO:0000256" key="1">
    <source>
        <dbReference type="SAM" id="MobiDB-lite"/>
    </source>
</evidence>
<dbReference type="Gramene" id="PGSC0003DMT400042415">
    <property type="protein sequence ID" value="PGSC0003DMT400042415"/>
    <property type="gene ID" value="PGSC0003DMG400016447"/>
</dbReference>
<reference evidence="2" key="2">
    <citation type="submission" date="2015-06" db="UniProtKB">
        <authorList>
            <consortium name="EnsemblPlants"/>
        </authorList>
    </citation>
    <scope>IDENTIFICATION</scope>
    <source>
        <strain evidence="2">DM1-3 516 R44</strain>
    </source>
</reference>
<reference evidence="3" key="1">
    <citation type="journal article" date="2011" name="Nature">
        <title>Genome sequence and analysis of the tuber crop potato.</title>
        <authorList>
            <consortium name="The Potato Genome Sequencing Consortium"/>
        </authorList>
    </citation>
    <scope>NUCLEOTIDE SEQUENCE [LARGE SCALE GENOMIC DNA]</scope>
    <source>
        <strain evidence="3">cv. DM1-3 516 R44</strain>
    </source>
</reference>
<dbReference type="Proteomes" id="UP000011115">
    <property type="component" value="Unassembled WGS sequence"/>
</dbReference>
<organism evidence="2 3">
    <name type="scientific">Solanum tuberosum</name>
    <name type="common">Potato</name>
    <dbReference type="NCBI Taxonomy" id="4113"/>
    <lineage>
        <taxon>Eukaryota</taxon>
        <taxon>Viridiplantae</taxon>
        <taxon>Streptophyta</taxon>
        <taxon>Embryophyta</taxon>
        <taxon>Tracheophyta</taxon>
        <taxon>Spermatophyta</taxon>
        <taxon>Magnoliopsida</taxon>
        <taxon>eudicotyledons</taxon>
        <taxon>Gunneridae</taxon>
        <taxon>Pentapetalae</taxon>
        <taxon>asterids</taxon>
        <taxon>lamiids</taxon>
        <taxon>Solanales</taxon>
        <taxon>Solanaceae</taxon>
        <taxon>Solanoideae</taxon>
        <taxon>Solaneae</taxon>
        <taxon>Solanum</taxon>
    </lineage>
</organism>
<feature type="compositionally biased region" description="Polar residues" evidence="1">
    <location>
        <begin position="1"/>
        <end position="20"/>
    </location>
</feature>
<accession>M1BCZ8</accession>
<dbReference type="PANTHER" id="PTHR48302:SF2">
    <property type="entry name" value="DUF1985 DOMAIN-CONTAINING PROTEIN"/>
    <property type="match status" value="1"/>
</dbReference>
<evidence type="ECO:0000313" key="2">
    <source>
        <dbReference type="EnsemblPlants" id="PGSC0003DMT400042415"/>
    </source>
</evidence>
<feature type="compositionally biased region" description="Basic and acidic residues" evidence="1">
    <location>
        <begin position="31"/>
        <end position="58"/>
    </location>
</feature>
<dbReference type="HOGENOM" id="CLU_1350948_0_0_1"/>
<protein>
    <submittedName>
        <fullName evidence="2">Ulp1 protease family, C-terminal catalytic domain containing protein</fullName>
    </submittedName>
</protein>
<proteinExistence type="predicted"/>
<feature type="region of interest" description="Disordered" evidence="1">
    <location>
        <begin position="1"/>
        <end position="146"/>
    </location>
</feature>
<dbReference type="EnsemblPlants" id="PGSC0003DMT400042415">
    <property type="protein sequence ID" value="PGSC0003DMT400042415"/>
    <property type="gene ID" value="PGSC0003DMG400016447"/>
</dbReference>
<dbReference type="InParanoid" id="M1BCZ8"/>
<name>M1BCZ8_SOLTU</name>
<keyword evidence="3" id="KW-1185">Reference proteome</keyword>